<evidence type="ECO:0000256" key="10">
    <source>
        <dbReference type="ARBA" id="ARBA00023078"/>
    </source>
</evidence>
<comment type="similarity">
    <text evidence="3">Belongs to the cytochrome c family. PetJ subfamily.</text>
</comment>
<keyword evidence="5" id="KW-0602">Photosynthesis</keyword>
<keyword evidence="8" id="KW-0249">Electron transport</keyword>
<keyword evidence="6 14" id="KW-0349">Heme</keyword>
<keyword evidence="9 14" id="KW-0408">Iron</keyword>
<evidence type="ECO:0000256" key="2">
    <source>
        <dbReference type="ARBA" id="ARBA00004456"/>
    </source>
</evidence>
<evidence type="ECO:0000256" key="6">
    <source>
        <dbReference type="ARBA" id="ARBA00022617"/>
    </source>
</evidence>
<organism evidence="16 17">
    <name type="scientific">Elliptochloris bilobata</name>
    <dbReference type="NCBI Taxonomy" id="381761"/>
    <lineage>
        <taxon>Eukaryota</taxon>
        <taxon>Viridiplantae</taxon>
        <taxon>Chlorophyta</taxon>
        <taxon>core chlorophytes</taxon>
        <taxon>Trebouxiophyceae</taxon>
        <taxon>Trebouxiophyceae incertae sedis</taxon>
        <taxon>Elliptochloris clade</taxon>
        <taxon>Elliptochloris</taxon>
    </lineage>
</organism>
<evidence type="ECO:0000256" key="8">
    <source>
        <dbReference type="ARBA" id="ARBA00022982"/>
    </source>
</evidence>
<feature type="domain" description="Cytochrome c" evidence="15">
    <location>
        <begin position="68"/>
        <end position="150"/>
    </location>
</feature>
<dbReference type="HAMAP" id="MF_00594">
    <property type="entry name" value="Cytc_PetJ"/>
    <property type="match status" value="1"/>
</dbReference>
<dbReference type="PRINTS" id="PR00605">
    <property type="entry name" value="CYTCHROMECIC"/>
</dbReference>
<accession>A0AAW1RVP2</accession>
<proteinExistence type="inferred from homology"/>
<evidence type="ECO:0000256" key="3">
    <source>
        <dbReference type="ARBA" id="ARBA00009650"/>
    </source>
</evidence>
<evidence type="ECO:0000313" key="17">
    <source>
        <dbReference type="Proteomes" id="UP001445335"/>
    </source>
</evidence>
<dbReference type="GO" id="GO:0009543">
    <property type="term" value="C:chloroplast thylakoid lumen"/>
    <property type="evidence" value="ECO:0007669"/>
    <property type="project" value="UniProtKB-SubCell"/>
</dbReference>
<dbReference type="PROSITE" id="PS51007">
    <property type="entry name" value="CYTC"/>
    <property type="match status" value="1"/>
</dbReference>
<dbReference type="InterPro" id="IPR008168">
    <property type="entry name" value="Cyt_C_IC"/>
</dbReference>
<dbReference type="InterPro" id="IPR009056">
    <property type="entry name" value="Cyt_c-like_dom"/>
</dbReference>
<dbReference type="GO" id="GO:0009055">
    <property type="term" value="F:electron transfer activity"/>
    <property type="evidence" value="ECO:0007669"/>
    <property type="project" value="InterPro"/>
</dbReference>
<evidence type="ECO:0000256" key="14">
    <source>
        <dbReference type="PROSITE-ProRule" id="PRU00433"/>
    </source>
</evidence>
<protein>
    <recommendedName>
        <fullName evidence="13">Cytochrome c-553</fullName>
    </recommendedName>
    <alternativeName>
        <fullName evidence="12">Cytochrome c553</fullName>
    </alternativeName>
    <alternativeName>
        <fullName evidence="11">Soluble cytochrome f</fullName>
    </alternativeName>
</protein>
<evidence type="ECO:0000256" key="9">
    <source>
        <dbReference type="ARBA" id="ARBA00023004"/>
    </source>
</evidence>
<comment type="caution">
    <text evidence="16">The sequence shown here is derived from an EMBL/GenBank/DDBJ whole genome shotgun (WGS) entry which is preliminary data.</text>
</comment>
<gene>
    <name evidence="16" type="ORF">WJX81_003880</name>
</gene>
<comment type="subcellular location">
    <subcellularLocation>
        <location evidence="2">Plastid</location>
        <location evidence="2">Chloroplast thylakoid lumen</location>
    </subcellularLocation>
</comment>
<dbReference type="InterPro" id="IPR036909">
    <property type="entry name" value="Cyt_c-like_dom_sf"/>
</dbReference>
<dbReference type="PANTHER" id="PTHR34688">
    <property type="entry name" value="CYTOCHROME C6, CHLOROPLASTIC"/>
    <property type="match status" value="1"/>
</dbReference>
<sequence length="155" mass="16219">MAFTSLTVKPAAFCQPAWPTRVSRRNAPVCKAEAKGLAWAVDRATAGKGALLTAAGLYAAMALAAGSADLAAGQEVFDGNCAACHTGGLNSVQQEKTLSKESLVKYLDGGFSIDAIVHQVENGKNAMPAWAGRLDDEEIQNVAAYVYNQADTNGW</sequence>
<evidence type="ECO:0000256" key="12">
    <source>
        <dbReference type="ARBA" id="ARBA00031247"/>
    </source>
</evidence>
<dbReference type="Gene3D" id="1.10.760.10">
    <property type="entry name" value="Cytochrome c-like domain"/>
    <property type="match status" value="1"/>
</dbReference>
<dbReference type="Proteomes" id="UP001445335">
    <property type="component" value="Unassembled WGS sequence"/>
</dbReference>
<evidence type="ECO:0000256" key="4">
    <source>
        <dbReference type="ARBA" id="ARBA00022448"/>
    </source>
</evidence>
<evidence type="ECO:0000256" key="11">
    <source>
        <dbReference type="ARBA" id="ARBA00030448"/>
    </source>
</evidence>
<name>A0AAW1RVP2_9CHLO</name>
<keyword evidence="17" id="KW-1185">Reference proteome</keyword>
<keyword evidence="10" id="KW-0793">Thylakoid</keyword>
<dbReference type="GO" id="GO:0015979">
    <property type="term" value="P:photosynthesis"/>
    <property type="evidence" value="ECO:0007669"/>
    <property type="project" value="UniProtKB-KW"/>
</dbReference>
<evidence type="ECO:0000256" key="13">
    <source>
        <dbReference type="ARBA" id="ARBA00033211"/>
    </source>
</evidence>
<reference evidence="16 17" key="1">
    <citation type="journal article" date="2024" name="Nat. Commun.">
        <title>Phylogenomics reveals the evolutionary origins of lichenization in chlorophyte algae.</title>
        <authorList>
            <person name="Puginier C."/>
            <person name="Libourel C."/>
            <person name="Otte J."/>
            <person name="Skaloud P."/>
            <person name="Haon M."/>
            <person name="Grisel S."/>
            <person name="Petersen M."/>
            <person name="Berrin J.G."/>
            <person name="Delaux P.M."/>
            <person name="Dal Grande F."/>
            <person name="Keller J."/>
        </authorList>
    </citation>
    <scope>NUCLEOTIDE SEQUENCE [LARGE SCALE GENOMIC DNA]</scope>
    <source>
        <strain evidence="16 17">SAG 245.80</strain>
    </source>
</reference>
<evidence type="ECO:0000259" key="15">
    <source>
        <dbReference type="PROSITE" id="PS51007"/>
    </source>
</evidence>
<dbReference type="Pfam" id="PF13442">
    <property type="entry name" value="Cytochrome_CBB3"/>
    <property type="match status" value="1"/>
</dbReference>
<comment type="function">
    <text evidence="1">Functions as an electron carrier between membrane-bound cytochrome b6-f and photosystem I in oxygenic photosynthesis.</text>
</comment>
<dbReference type="GO" id="GO:0005506">
    <property type="term" value="F:iron ion binding"/>
    <property type="evidence" value="ECO:0007669"/>
    <property type="project" value="InterPro"/>
</dbReference>
<dbReference type="InterPro" id="IPR023655">
    <property type="entry name" value="Cyt_C6"/>
</dbReference>
<dbReference type="PANTHER" id="PTHR34688:SF2">
    <property type="entry name" value="CYTOCHROME C6, CHLOROPLASTIC"/>
    <property type="match status" value="1"/>
</dbReference>
<evidence type="ECO:0000256" key="7">
    <source>
        <dbReference type="ARBA" id="ARBA00022723"/>
    </source>
</evidence>
<keyword evidence="7 14" id="KW-0479">Metal-binding</keyword>
<evidence type="ECO:0000256" key="1">
    <source>
        <dbReference type="ARBA" id="ARBA00002347"/>
    </source>
</evidence>
<keyword evidence="4" id="KW-0813">Transport</keyword>
<evidence type="ECO:0000313" key="16">
    <source>
        <dbReference type="EMBL" id="KAK9837456.1"/>
    </source>
</evidence>
<evidence type="ECO:0000256" key="5">
    <source>
        <dbReference type="ARBA" id="ARBA00022531"/>
    </source>
</evidence>
<dbReference type="GO" id="GO:0020037">
    <property type="term" value="F:heme binding"/>
    <property type="evidence" value="ECO:0007669"/>
    <property type="project" value="InterPro"/>
</dbReference>
<dbReference type="AlphaFoldDB" id="A0AAW1RVP2"/>
<dbReference type="EMBL" id="JALJOU010000021">
    <property type="protein sequence ID" value="KAK9837456.1"/>
    <property type="molecule type" value="Genomic_DNA"/>
</dbReference>
<dbReference type="SUPFAM" id="SSF46626">
    <property type="entry name" value="Cytochrome c"/>
    <property type="match status" value="1"/>
</dbReference>